<evidence type="ECO:0000256" key="1">
    <source>
        <dbReference type="ARBA" id="ARBA00005325"/>
    </source>
</evidence>
<dbReference type="InterPro" id="IPR000209">
    <property type="entry name" value="Peptidase_S8/S53_dom"/>
</dbReference>
<protein>
    <submittedName>
        <fullName evidence="11">Extracellular serine protease, subtilase family</fullName>
    </submittedName>
</protein>
<feature type="chain" id="PRO_5001858235" evidence="9">
    <location>
        <begin position="25"/>
        <end position="626"/>
    </location>
</feature>
<evidence type="ECO:0000256" key="7">
    <source>
        <dbReference type="PIRSR" id="PIRSR615500-1"/>
    </source>
</evidence>
<dbReference type="GO" id="GO:0016020">
    <property type="term" value="C:membrane"/>
    <property type="evidence" value="ECO:0007669"/>
    <property type="project" value="TreeGrafter"/>
</dbReference>
<gene>
    <name evidence="11" type="ORF">AWOD_II_0167</name>
</gene>
<evidence type="ECO:0000313" key="12">
    <source>
        <dbReference type="Proteomes" id="UP000032427"/>
    </source>
</evidence>
<feature type="signal peptide" evidence="9">
    <location>
        <begin position="1"/>
        <end position="24"/>
    </location>
</feature>
<dbReference type="PROSITE" id="PS00136">
    <property type="entry name" value="SUBTILASE_ASP"/>
    <property type="match status" value="1"/>
</dbReference>
<dbReference type="EMBL" id="LN554847">
    <property type="protein sequence ID" value="CED56818.1"/>
    <property type="molecule type" value="Genomic_DNA"/>
</dbReference>
<organism evidence="11 12">
    <name type="scientific">Aliivibrio wodanis</name>
    <dbReference type="NCBI Taxonomy" id="80852"/>
    <lineage>
        <taxon>Bacteria</taxon>
        <taxon>Pseudomonadati</taxon>
        <taxon>Pseudomonadota</taxon>
        <taxon>Gammaproteobacteria</taxon>
        <taxon>Vibrionales</taxon>
        <taxon>Vibrionaceae</taxon>
        <taxon>Aliivibrio</taxon>
    </lineage>
</organism>
<dbReference type="GeneID" id="28542411"/>
<evidence type="ECO:0000256" key="8">
    <source>
        <dbReference type="PROSITE-ProRule" id="PRU01240"/>
    </source>
</evidence>
<keyword evidence="5 8" id="KW-0720">Serine protease</keyword>
<dbReference type="AlphaFoldDB" id="A0A090JZC4"/>
<keyword evidence="4 8" id="KW-0378">Hydrolase</keyword>
<evidence type="ECO:0000259" key="10">
    <source>
        <dbReference type="PROSITE" id="PS51829"/>
    </source>
</evidence>
<dbReference type="GO" id="GO:0016485">
    <property type="term" value="P:protein processing"/>
    <property type="evidence" value="ECO:0007669"/>
    <property type="project" value="TreeGrafter"/>
</dbReference>
<reference evidence="12" key="1">
    <citation type="submission" date="2014-09" db="EMBL/GenBank/DDBJ databases">
        <authorList>
            <person name="Hjerde E."/>
        </authorList>
    </citation>
    <scope>NUCLEOTIDE SEQUENCE [LARGE SCALE GENOMIC DNA]</scope>
    <source>
        <strain evidence="12">06/09/139</strain>
    </source>
</reference>
<dbReference type="InterPro" id="IPR008979">
    <property type="entry name" value="Galactose-bd-like_sf"/>
</dbReference>
<dbReference type="OrthoDB" id="9790784at2"/>
<dbReference type="Gene3D" id="2.60.120.260">
    <property type="entry name" value="Galactose-binding domain-like"/>
    <property type="match status" value="1"/>
</dbReference>
<dbReference type="STRING" id="80852.AWOD_II_0167"/>
<dbReference type="CDD" id="cd04059">
    <property type="entry name" value="Peptidases_S8_Protein_convertases_Kexins_Furin-like"/>
    <property type="match status" value="1"/>
</dbReference>
<feature type="active site" description="Charge relay system" evidence="7 8">
    <location>
        <position position="375"/>
    </location>
</feature>
<dbReference type="GO" id="GO:0012505">
    <property type="term" value="C:endomembrane system"/>
    <property type="evidence" value="ECO:0007669"/>
    <property type="project" value="UniProtKB-ARBA"/>
</dbReference>
<evidence type="ECO:0000256" key="2">
    <source>
        <dbReference type="ARBA" id="ARBA00022670"/>
    </source>
</evidence>
<dbReference type="InterPro" id="IPR034182">
    <property type="entry name" value="Kexin/furin"/>
</dbReference>
<sequence>MFKSTSVALSISAILGSCSFIVQAGVSTSILENAPVQECAVLDGSESIDISRNSASRCLTGDDPFTDQQWHLMNTGQDGFALRGGVAGNDLNLWWAHRRGIYGEGVNVAVVDDGLEIGHPDLAANITPNASYDFIGRDRDPTPTSWDDAHGTSVAGIIAAVRDNGMGGQGVAPEAQLRGFNFLRRGAQTGTNWYISHGRPGLSDDVRIFNQSYGIGGITSSDYSNNFNERVYRDMSMNSNNGLGAAFIKSAGNGYNSIGMGGIDYIAPRRNNSGLPWQNSNQAGDNANYWNIVVSALNADGERSSYSTVGSSVFLTALGGEYGGNSPAHITTDLTGCDMGYNSRFRRDPHPNHLLHGRTELDPTCDYNSTMNGTSSAAPNTSGAFALMMSAYPNLTQRDIRHLLATTATQVDENYGDISLTYTTDKRKSKTITGLEGWQQNDVGRWFSPYYGFGLINVNAALKAAETYEQLPALDVGNWVSSRLVEPLVIQDAGETATNSTIIKQGNKTVESVQVRLNIDHQRMSDLLIELESPAGTKSILMSPRNGMVGHAIGAGASGFNDHPMLTHKFYGENSDGNWTLHVTDTSGESRSFTYSTEENGDRNVPMANNRENGQLENWSLRIFGH</sequence>
<dbReference type="Pfam" id="PF01483">
    <property type="entry name" value="P_proprotein"/>
    <property type="match status" value="1"/>
</dbReference>
<evidence type="ECO:0000256" key="5">
    <source>
        <dbReference type="ARBA" id="ARBA00022825"/>
    </source>
</evidence>
<name>A0A090JZC4_9GAMM</name>
<dbReference type="SUPFAM" id="SSF49785">
    <property type="entry name" value="Galactose-binding domain-like"/>
    <property type="match status" value="1"/>
</dbReference>
<dbReference type="PROSITE" id="PS51257">
    <property type="entry name" value="PROKAR_LIPOPROTEIN"/>
    <property type="match status" value="1"/>
</dbReference>
<dbReference type="PANTHER" id="PTHR42884">
    <property type="entry name" value="PROPROTEIN CONVERTASE SUBTILISIN/KEXIN-RELATED"/>
    <property type="match status" value="1"/>
</dbReference>
<evidence type="ECO:0000256" key="9">
    <source>
        <dbReference type="SAM" id="SignalP"/>
    </source>
</evidence>
<evidence type="ECO:0000256" key="4">
    <source>
        <dbReference type="ARBA" id="ARBA00022801"/>
    </source>
</evidence>
<feature type="domain" description="P/Homo B" evidence="10">
    <location>
        <begin position="470"/>
        <end position="626"/>
    </location>
</feature>
<dbReference type="HOGENOM" id="CLU_019254_0_0_6"/>
<dbReference type="InterPro" id="IPR002884">
    <property type="entry name" value="P_dom"/>
</dbReference>
<dbReference type="InterPro" id="IPR015500">
    <property type="entry name" value="Peptidase_S8_subtilisin-rel"/>
</dbReference>
<dbReference type="InterPro" id="IPR022398">
    <property type="entry name" value="Peptidase_S8_His-AS"/>
</dbReference>
<dbReference type="PANTHER" id="PTHR42884:SF14">
    <property type="entry name" value="NEUROENDOCRINE CONVERTASE 1"/>
    <property type="match status" value="1"/>
</dbReference>
<dbReference type="PROSITE" id="PS00137">
    <property type="entry name" value="SUBTILASE_HIS"/>
    <property type="match status" value="1"/>
</dbReference>
<dbReference type="PROSITE" id="PS51829">
    <property type="entry name" value="P_HOMO_B"/>
    <property type="match status" value="1"/>
</dbReference>
<keyword evidence="2 8" id="KW-0645">Protease</keyword>
<dbReference type="InterPro" id="IPR023827">
    <property type="entry name" value="Peptidase_S8_Asp-AS"/>
</dbReference>
<evidence type="ECO:0000313" key="11">
    <source>
        <dbReference type="EMBL" id="CED56818.1"/>
    </source>
</evidence>
<keyword evidence="6" id="KW-0106">Calcium</keyword>
<evidence type="ECO:0000256" key="6">
    <source>
        <dbReference type="ARBA" id="ARBA00022837"/>
    </source>
</evidence>
<evidence type="ECO:0000256" key="3">
    <source>
        <dbReference type="ARBA" id="ARBA00022729"/>
    </source>
</evidence>
<proteinExistence type="inferred from homology"/>
<feature type="active site" description="Charge relay system" evidence="7 8">
    <location>
        <position position="150"/>
    </location>
</feature>
<keyword evidence="3 9" id="KW-0732">Signal</keyword>
<accession>A0A090JZC4</accession>
<dbReference type="GO" id="GO:0005737">
    <property type="term" value="C:cytoplasm"/>
    <property type="evidence" value="ECO:0007669"/>
    <property type="project" value="UniProtKB-ARBA"/>
</dbReference>
<dbReference type="Pfam" id="PF00082">
    <property type="entry name" value="Peptidase_S8"/>
    <property type="match status" value="1"/>
</dbReference>
<dbReference type="Gene3D" id="3.40.50.200">
    <property type="entry name" value="Peptidase S8/S53 domain"/>
    <property type="match status" value="1"/>
</dbReference>
<dbReference type="InterPro" id="IPR036852">
    <property type="entry name" value="Peptidase_S8/S53_dom_sf"/>
</dbReference>
<keyword evidence="12" id="KW-1185">Reference proteome</keyword>
<comment type="similarity">
    <text evidence="1">Belongs to the peptidase S8 family. Furin subfamily.</text>
</comment>
<dbReference type="Proteomes" id="UP000032427">
    <property type="component" value="Chromosome 2"/>
</dbReference>
<dbReference type="PROSITE" id="PS51892">
    <property type="entry name" value="SUBTILASE"/>
    <property type="match status" value="1"/>
</dbReference>
<dbReference type="PROSITE" id="PS00138">
    <property type="entry name" value="SUBTILASE_SER"/>
    <property type="match status" value="1"/>
</dbReference>
<dbReference type="PATRIC" id="fig|80852.17.peg.2913"/>
<dbReference type="PRINTS" id="PR00723">
    <property type="entry name" value="SUBTILISIN"/>
</dbReference>
<dbReference type="SUPFAM" id="SSF52743">
    <property type="entry name" value="Subtilisin-like"/>
    <property type="match status" value="1"/>
</dbReference>
<feature type="active site" description="Charge relay system" evidence="7 8">
    <location>
        <position position="112"/>
    </location>
</feature>
<dbReference type="InterPro" id="IPR023828">
    <property type="entry name" value="Peptidase_S8_Ser-AS"/>
</dbReference>
<dbReference type="KEGG" id="awd:AWOD_II_0167"/>
<dbReference type="GO" id="GO:0004252">
    <property type="term" value="F:serine-type endopeptidase activity"/>
    <property type="evidence" value="ECO:0007669"/>
    <property type="project" value="UniProtKB-UniRule"/>
</dbReference>